<dbReference type="InterPro" id="IPR036390">
    <property type="entry name" value="WH_DNA-bd_sf"/>
</dbReference>
<dbReference type="SUPFAM" id="SSF46785">
    <property type="entry name" value="Winged helix' DNA-binding domain"/>
    <property type="match status" value="1"/>
</dbReference>
<dbReference type="GO" id="GO:0043565">
    <property type="term" value="F:sequence-specific DNA binding"/>
    <property type="evidence" value="ECO:0007669"/>
    <property type="project" value="TreeGrafter"/>
</dbReference>
<dbReference type="Pfam" id="PF03466">
    <property type="entry name" value="LysR_substrate"/>
    <property type="match status" value="1"/>
</dbReference>
<name>A0A1G5QN87_PHOLU</name>
<dbReference type="FunFam" id="1.10.10.10:FF:000001">
    <property type="entry name" value="LysR family transcriptional regulator"/>
    <property type="match status" value="1"/>
</dbReference>
<dbReference type="GO" id="GO:0003700">
    <property type="term" value="F:DNA-binding transcription factor activity"/>
    <property type="evidence" value="ECO:0007669"/>
    <property type="project" value="InterPro"/>
</dbReference>
<dbReference type="InterPro" id="IPR058163">
    <property type="entry name" value="LysR-type_TF_proteobact-type"/>
</dbReference>
<feature type="domain" description="HTH lysR-type" evidence="5">
    <location>
        <begin position="5"/>
        <end position="62"/>
    </location>
</feature>
<dbReference type="InterPro" id="IPR000847">
    <property type="entry name" value="LysR_HTH_N"/>
</dbReference>
<evidence type="ECO:0000256" key="1">
    <source>
        <dbReference type="ARBA" id="ARBA00009437"/>
    </source>
</evidence>
<dbReference type="Pfam" id="PF00126">
    <property type="entry name" value="HTH_1"/>
    <property type="match status" value="1"/>
</dbReference>
<dbReference type="GO" id="GO:0006351">
    <property type="term" value="P:DNA-templated transcription"/>
    <property type="evidence" value="ECO:0007669"/>
    <property type="project" value="TreeGrafter"/>
</dbReference>
<evidence type="ECO:0000313" key="6">
    <source>
        <dbReference type="EMBL" id="SCZ63293.1"/>
    </source>
</evidence>
<evidence type="ECO:0000256" key="2">
    <source>
        <dbReference type="ARBA" id="ARBA00023015"/>
    </source>
</evidence>
<sequence length="304" mass="33761">MHKFNRSTEMAVFVQVIESEGLSAAARKLDMTPSAVSKLINRLEMRLGVRLLNRTTRKLQLTAEGSVFYERSVRILEDIIAAEQEANQGTAPRGRIRVNCHVAFGKHCLMPLLPDFLQRYPEITLDISLCDLVADLLDDRSDVAIRIGPPVDDSCLIVRRLGSSRMVVVGSPSYLERVGMPATPGDLGRYNRLGFGFTRHAKAWPFIGSEEWVQQLPSGNLLLGDGETMCKAALAGLGLARLARFHVNADIQAGLLLPVLENYNPGDKEEIYAVFVGTGRQPPSRVRVFLDYLTEYIHIGDGWQ</sequence>
<dbReference type="Gene3D" id="3.40.190.290">
    <property type="match status" value="1"/>
</dbReference>
<keyword evidence="4" id="KW-0804">Transcription</keyword>
<dbReference type="OrthoDB" id="9786526at2"/>
<evidence type="ECO:0000256" key="4">
    <source>
        <dbReference type="ARBA" id="ARBA00023163"/>
    </source>
</evidence>
<proteinExistence type="inferred from homology"/>
<organism evidence="6 7">
    <name type="scientific">Photorhabdus luminescens</name>
    <name type="common">Xenorhabdus luminescens</name>
    <dbReference type="NCBI Taxonomy" id="29488"/>
    <lineage>
        <taxon>Bacteria</taxon>
        <taxon>Pseudomonadati</taxon>
        <taxon>Pseudomonadota</taxon>
        <taxon>Gammaproteobacteria</taxon>
        <taxon>Enterobacterales</taxon>
        <taxon>Morganellaceae</taxon>
        <taxon>Photorhabdus</taxon>
    </lineage>
</organism>
<dbReference type="PANTHER" id="PTHR30537:SF71">
    <property type="entry name" value="TRANSCRIPTIONAL REGULATORY PROTEIN"/>
    <property type="match status" value="1"/>
</dbReference>
<dbReference type="EMBL" id="FMWJ01000007">
    <property type="protein sequence ID" value="SCZ63293.1"/>
    <property type="molecule type" value="Genomic_DNA"/>
</dbReference>
<keyword evidence="3" id="KW-0238">DNA-binding</keyword>
<dbReference type="Proteomes" id="UP000183223">
    <property type="component" value="Unassembled WGS sequence"/>
</dbReference>
<keyword evidence="7" id="KW-1185">Reference proteome</keyword>
<accession>A0A1G5QN87</accession>
<keyword evidence="2" id="KW-0805">Transcription regulation</keyword>
<dbReference type="AlphaFoldDB" id="A0A1G5QN87"/>
<protein>
    <submittedName>
        <fullName evidence="6">Transcriptional regulator, LysR family</fullName>
    </submittedName>
</protein>
<dbReference type="Gene3D" id="1.10.10.10">
    <property type="entry name" value="Winged helix-like DNA-binding domain superfamily/Winged helix DNA-binding domain"/>
    <property type="match status" value="1"/>
</dbReference>
<gene>
    <name evidence="6" type="ORF">SAMN02982990_02048</name>
</gene>
<evidence type="ECO:0000313" key="7">
    <source>
        <dbReference type="Proteomes" id="UP000183223"/>
    </source>
</evidence>
<dbReference type="PANTHER" id="PTHR30537">
    <property type="entry name" value="HTH-TYPE TRANSCRIPTIONAL REGULATOR"/>
    <property type="match status" value="1"/>
</dbReference>
<evidence type="ECO:0000259" key="5">
    <source>
        <dbReference type="PROSITE" id="PS50931"/>
    </source>
</evidence>
<dbReference type="InterPro" id="IPR036388">
    <property type="entry name" value="WH-like_DNA-bd_sf"/>
</dbReference>
<dbReference type="PROSITE" id="PS50931">
    <property type="entry name" value="HTH_LYSR"/>
    <property type="match status" value="1"/>
</dbReference>
<comment type="similarity">
    <text evidence="1">Belongs to the LysR transcriptional regulatory family.</text>
</comment>
<reference evidence="7" key="1">
    <citation type="submission" date="2016-10" db="EMBL/GenBank/DDBJ databases">
        <authorList>
            <person name="Varghese N."/>
            <person name="Submissions S."/>
        </authorList>
    </citation>
    <scope>NUCLEOTIDE SEQUENCE [LARGE SCALE GENOMIC DNA]</scope>
    <source>
        <strain evidence="7">ATCC 29999</strain>
    </source>
</reference>
<dbReference type="InterPro" id="IPR005119">
    <property type="entry name" value="LysR_subst-bd"/>
</dbReference>
<dbReference type="SUPFAM" id="SSF53850">
    <property type="entry name" value="Periplasmic binding protein-like II"/>
    <property type="match status" value="1"/>
</dbReference>
<dbReference type="STRING" id="29488.KS18_09835"/>
<evidence type="ECO:0000256" key="3">
    <source>
        <dbReference type="ARBA" id="ARBA00023125"/>
    </source>
</evidence>